<name>A0A498BWX6_9MICO</name>
<feature type="region of interest" description="Disordered" evidence="1">
    <location>
        <begin position="18"/>
        <end position="38"/>
    </location>
</feature>
<proteinExistence type="predicted"/>
<gene>
    <name evidence="2" type="ORF">C7474_2461</name>
</gene>
<evidence type="ECO:0000256" key="1">
    <source>
        <dbReference type="SAM" id="MobiDB-lite"/>
    </source>
</evidence>
<dbReference type="EMBL" id="RCDB01000003">
    <property type="protein sequence ID" value="RLK47862.1"/>
    <property type="molecule type" value="Genomic_DNA"/>
</dbReference>
<keyword evidence="3" id="KW-1185">Reference proteome</keyword>
<reference evidence="2 3" key="1">
    <citation type="journal article" date="2015" name="Stand. Genomic Sci.">
        <title>Genomic Encyclopedia of Bacterial and Archaeal Type Strains, Phase III: the genomes of soil and plant-associated and newly described type strains.</title>
        <authorList>
            <person name="Whitman W.B."/>
            <person name="Woyke T."/>
            <person name="Klenk H.P."/>
            <person name="Zhou Y."/>
            <person name="Lilburn T.G."/>
            <person name="Beck B.J."/>
            <person name="De Vos P."/>
            <person name="Vandamme P."/>
            <person name="Eisen J.A."/>
            <person name="Garrity G."/>
            <person name="Hugenholtz P."/>
            <person name="Kyrpides N.C."/>
        </authorList>
    </citation>
    <scope>NUCLEOTIDE SEQUENCE [LARGE SCALE GENOMIC DNA]</scope>
    <source>
        <strain evidence="2 3">S2T63</strain>
    </source>
</reference>
<sequence length="38" mass="3931">MSQAIVATKPAVLRAPITGAPGYGRRRGHARAISRTAA</sequence>
<dbReference type="Proteomes" id="UP000273158">
    <property type="component" value="Unassembled WGS sequence"/>
</dbReference>
<evidence type="ECO:0000313" key="3">
    <source>
        <dbReference type="Proteomes" id="UP000273158"/>
    </source>
</evidence>
<protein>
    <submittedName>
        <fullName evidence="2">Uncharacterized protein</fullName>
    </submittedName>
</protein>
<accession>A0A498BWX6</accession>
<dbReference type="AlphaFoldDB" id="A0A498BWX6"/>
<evidence type="ECO:0000313" key="2">
    <source>
        <dbReference type="EMBL" id="RLK47862.1"/>
    </source>
</evidence>
<comment type="caution">
    <text evidence="2">The sequence shown here is derived from an EMBL/GenBank/DDBJ whole genome shotgun (WGS) entry which is preliminary data.</text>
</comment>
<organism evidence="2 3">
    <name type="scientific">Microbacterium telephonicum</name>
    <dbReference type="NCBI Taxonomy" id="1714841"/>
    <lineage>
        <taxon>Bacteria</taxon>
        <taxon>Bacillati</taxon>
        <taxon>Actinomycetota</taxon>
        <taxon>Actinomycetes</taxon>
        <taxon>Micrococcales</taxon>
        <taxon>Microbacteriaceae</taxon>
        <taxon>Microbacterium</taxon>
    </lineage>
</organism>